<evidence type="ECO:0000313" key="3">
    <source>
        <dbReference type="Proteomes" id="UP001620626"/>
    </source>
</evidence>
<name>A0ABD2L1N7_9BILA</name>
<organism evidence="2 3">
    <name type="scientific">Heterodera trifolii</name>
    <dbReference type="NCBI Taxonomy" id="157864"/>
    <lineage>
        <taxon>Eukaryota</taxon>
        <taxon>Metazoa</taxon>
        <taxon>Ecdysozoa</taxon>
        <taxon>Nematoda</taxon>
        <taxon>Chromadorea</taxon>
        <taxon>Rhabditida</taxon>
        <taxon>Tylenchina</taxon>
        <taxon>Tylenchomorpha</taxon>
        <taxon>Tylenchoidea</taxon>
        <taxon>Heteroderidae</taxon>
        <taxon>Heteroderinae</taxon>
        <taxon>Heterodera</taxon>
    </lineage>
</organism>
<dbReference type="Gene3D" id="2.20.100.10">
    <property type="entry name" value="Thrombospondin type-1 (TSP1) repeat"/>
    <property type="match status" value="1"/>
</dbReference>
<protein>
    <submittedName>
        <fullName evidence="2">Uncharacterized protein</fullName>
    </submittedName>
</protein>
<accession>A0ABD2L1N7</accession>
<evidence type="ECO:0000256" key="1">
    <source>
        <dbReference type="SAM" id="SignalP"/>
    </source>
</evidence>
<dbReference type="Proteomes" id="UP001620626">
    <property type="component" value="Unassembled WGS sequence"/>
</dbReference>
<gene>
    <name evidence="2" type="ORF">niasHT_012625</name>
</gene>
<dbReference type="Pfam" id="PF00090">
    <property type="entry name" value="TSP_1"/>
    <property type="match status" value="1"/>
</dbReference>
<dbReference type="EMBL" id="JBICBT010000578">
    <property type="protein sequence ID" value="KAL3109063.1"/>
    <property type="molecule type" value="Genomic_DNA"/>
</dbReference>
<dbReference type="AlphaFoldDB" id="A0ABD2L1N7"/>
<evidence type="ECO:0000313" key="2">
    <source>
        <dbReference type="EMBL" id="KAL3109063.1"/>
    </source>
</evidence>
<dbReference type="SMART" id="SM00209">
    <property type="entry name" value="TSP1"/>
    <property type="match status" value="1"/>
</dbReference>
<dbReference type="InterPro" id="IPR036383">
    <property type="entry name" value="TSP1_rpt_sf"/>
</dbReference>
<feature type="chain" id="PRO_5044786448" evidence="1">
    <location>
        <begin position="30"/>
        <end position="204"/>
    </location>
</feature>
<dbReference type="PROSITE" id="PS50092">
    <property type="entry name" value="TSP1"/>
    <property type="match status" value="1"/>
</dbReference>
<dbReference type="SUPFAM" id="SSF82895">
    <property type="entry name" value="TSP-1 type 1 repeat"/>
    <property type="match status" value="1"/>
</dbReference>
<dbReference type="PANTHER" id="PTHR31507">
    <property type="entry name" value="PROTEIN CBG15923"/>
    <property type="match status" value="1"/>
</dbReference>
<proteinExistence type="predicted"/>
<dbReference type="PANTHER" id="PTHR31507:SF12">
    <property type="entry name" value="C6 DOMAIN-CONTAINING PROTEIN"/>
    <property type="match status" value="1"/>
</dbReference>
<keyword evidence="3" id="KW-1185">Reference proteome</keyword>
<keyword evidence="1" id="KW-0732">Signal</keyword>
<reference evidence="2 3" key="1">
    <citation type="submission" date="2024-10" db="EMBL/GenBank/DDBJ databases">
        <authorList>
            <person name="Kim D."/>
        </authorList>
    </citation>
    <scope>NUCLEOTIDE SEQUENCE [LARGE SCALE GENOMIC DNA]</scope>
    <source>
        <strain evidence="2">BH-2024</strain>
    </source>
</reference>
<feature type="signal peptide" evidence="1">
    <location>
        <begin position="1"/>
        <end position="29"/>
    </location>
</feature>
<comment type="caution">
    <text evidence="2">The sequence shown here is derived from an EMBL/GenBank/DDBJ whole genome shotgun (WGS) entry which is preliminary data.</text>
</comment>
<sequence>MLHRLRHIVLKLFTIICSLFMLIAICSEADQWAPDLRVAIFPLEPHSSDTDDGNSSLLENLTIPYHSHHHHHYDRNPPAVGQPHHYHSKRRLSYDAANAKDNDAFFCSMEQNRAQWAPFGNWSQCSDSCGGCGSRWRTRECRRGHGRCECQGLDREEEACNLEVCIYPRKACCAGRRHTSIDGKFACERIAKEEQTAGKTKNTP</sequence>
<dbReference type="InterPro" id="IPR000884">
    <property type="entry name" value="TSP1_rpt"/>
</dbReference>